<dbReference type="Proteomes" id="UP000681967">
    <property type="component" value="Unassembled WGS sequence"/>
</dbReference>
<dbReference type="EMBL" id="CAJOBJ010212472">
    <property type="protein sequence ID" value="CAF5014479.1"/>
    <property type="molecule type" value="Genomic_DNA"/>
</dbReference>
<dbReference type="EMBL" id="CAJOBJ010114186">
    <property type="protein sequence ID" value="CAF4646020.1"/>
    <property type="molecule type" value="Genomic_DNA"/>
</dbReference>
<comment type="caution">
    <text evidence="3">The sequence shown here is derived from an EMBL/GenBank/DDBJ whole genome shotgun (WGS) entry which is preliminary data.</text>
</comment>
<evidence type="ECO:0000313" key="4">
    <source>
        <dbReference type="Proteomes" id="UP000681720"/>
    </source>
</evidence>
<gene>
    <name evidence="2" type="ORF">BYL167_LOCUS49748</name>
    <name evidence="1" type="ORF">GIL414_LOCUS40846</name>
    <name evidence="3" type="ORF">GIL414_LOCUS58059</name>
</gene>
<organism evidence="3 4">
    <name type="scientific">Rotaria magnacalcarata</name>
    <dbReference type="NCBI Taxonomy" id="392030"/>
    <lineage>
        <taxon>Eukaryota</taxon>
        <taxon>Metazoa</taxon>
        <taxon>Spiralia</taxon>
        <taxon>Gnathifera</taxon>
        <taxon>Rotifera</taxon>
        <taxon>Eurotatoria</taxon>
        <taxon>Bdelloidea</taxon>
        <taxon>Philodinida</taxon>
        <taxon>Philodinidae</taxon>
        <taxon>Rotaria</taxon>
    </lineage>
</organism>
<evidence type="ECO:0000313" key="3">
    <source>
        <dbReference type="EMBL" id="CAF5014479.1"/>
    </source>
</evidence>
<name>A0A8S3DHI9_9BILA</name>
<dbReference type="EMBL" id="CAJOBH010149110">
    <property type="protein sequence ID" value="CAF4839226.1"/>
    <property type="molecule type" value="Genomic_DNA"/>
</dbReference>
<reference evidence="3" key="1">
    <citation type="submission" date="2021-02" db="EMBL/GenBank/DDBJ databases">
        <authorList>
            <person name="Nowell W R."/>
        </authorList>
    </citation>
    <scope>NUCLEOTIDE SEQUENCE</scope>
</reference>
<dbReference type="AlphaFoldDB" id="A0A8S3DHI9"/>
<evidence type="ECO:0000313" key="2">
    <source>
        <dbReference type="EMBL" id="CAF4839226.1"/>
    </source>
</evidence>
<dbReference type="Proteomes" id="UP000681720">
    <property type="component" value="Unassembled WGS sequence"/>
</dbReference>
<accession>A0A8S3DHI9</accession>
<sequence length="37" mass="4170">MDSNYYDTCQSGNIEEKLVDDDAILSLLDDFSGNIQQ</sequence>
<evidence type="ECO:0000313" key="1">
    <source>
        <dbReference type="EMBL" id="CAF4646020.1"/>
    </source>
</evidence>
<feature type="non-terminal residue" evidence="3">
    <location>
        <position position="1"/>
    </location>
</feature>
<proteinExistence type="predicted"/>
<protein>
    <submittedName>
        <fullName evidence="3">Uncharacterized protein</fullName>
    </submittedName>
</protein>